<reference evidence="2 3" key="1">
    <citation type="journal article" date="2019" name="G3 (Bethesda)">
        <title>Sequencing of a Wild Apple (Malus baccata) Genome Unravels the Differences Between Cultivated and Wild Apple Species Regarding Disease Resistance and Cold Tolerance.</title>
        <authorList>
            <person name="Chen X."/>
        </authorList>
    </citation>
    <scope>NUCLEOTIDE SEQUENCE [LARGE SCALE GENOMIC DNA]</scope>
    <source>
        <strain evidence="3">cv. Shandingzi</strain>
        <tissue evidence="2">Leaves</tissue>
    </source>
</reference>
<comment type="caution">
    <text evidence="2">The sequence shown here is derived from an EMBL/GenBank/DDBJ whole genome shotgun (WGS) entry which is preliminary data.</text>
</comment>
<protein>
    <submittedName>
        <fullName evidence="2">Uncharacterized protein</fullName>
    </submittedName>
</protein>
<evidence type="ECO:0000313" key="3">
    <source>
        <dbReference type="Proteomes" id="UP000315295"/>
    </source>
</evidence>
<keyword evidence="3" id="KW-1185">Reference proteome</keyword>
<dbReference type="Proteomes" id="UP000315295">
    <property type="component" value="Unassembled WGS sequence"/>
</dbReference>
<sequence>MALEKGLCDVDSQAACGGSTSSKNVGSSKAKGGKGKYRTTIPRLPHVPSPLVSILASCVPESVGENNLTQVKNKCTTDDGFYGTETMMV</sequence>
<name>A0A540NKY7_MALBA</name>
<dbReference type="AlphaFoldDB" id="A0A540NKY7"/>
<organism evidence="2 3">
    <name type="scientific">Malus baccata</name>
    <name type="common">Siberian crab apple</name>
    <name type="synonym">Pyrus baccata</name>
    <dbReference type="NCBI Taxonomy" id="106549"/>
    <lineage>
        <taxon>Eukaryota</taxon>
        <taxon>Viridiplantae</taxon>
        <taxon>Streptophyta</taxon>
        <taxon>Embryophyta</taxon>
        <taxon>Tracheophyta</taxon>
        <taxon>Spermatophyta</taxon>
        <taxon>Magnoliopsida</taxon>
        <taxon>eudicotyledons</taxon>
        <taxon>Gunneridae</taxon>
        <taxon>Pentapetalae</taxon>
        <taxon>rosids</taxon>
        <taxon>fabids</taxon>
        <taxon>Rosales</taxon>
        <taxon>Rosaceae</taxon>
        <taxon>Amygdaloideae</taxon>
        <taxon>Maleae</taxon>
        <taxon>Malus</taxon>
    </lineage>
</organism>
<proteinExistence type="predicted"/>
<evidence type="ECO:0000256" key="1">
    <source>
        <dbReference type="SAM" id="MobiDB-lite"/>
    </source>
</evidence>
<feature type="compositionally biased region" description="Low complexity" evidence="1">
    <location>
        <begin position="21"/>
        <end position="30"/>
    </location>
</feature>
<gene>
    <name evidence="2" type="ORF">C1H46_002722</name>
</gene>
<dbReference type="EMBL" id="VIEB01000027">
    <property type="protein sequence ID" value="TQE11686.1"/>
    <property type="molecule type" value="Genomic_DNA"/>
</dbReference>
<evidence type="ECO:0000313" key="2">
    <source>
        <dbReference type="EMBL" id="TQE11686.1"/>
    </source>
</evidence>
<feature type="region of interest" description="Disordered" evidence="1">
    <location>
        <begin position="12"/>
        <end position="43"/>
    </location>
</feature>
<accession>A0A540NKY7</accession>